<reference evidence="4" key="1">
    <citation type="journal article" date="2017" name="Nat. Ecol. Evol.">
        <title>Genome expansion and lineage-specific genetic innovations in the forest pathogenic fungi Armillaria.</title>
        <authorList>
            <person name="Sipos G."/>
            <person name="Prasanna A.N."/>
            <person name="Walter M.C."/>
            <person name="O'Connor E."/>
            <person name="Balint B."/>
            <person name="Krizsan K."/>
            <person name="Kiss B."/>
            <person name="Hess J."/>
            <person name="Varga T."/>
            <person name="Slot J."/>
            <person name="Riley R."/>
            <person name="Boka B."/>
            <person name="Rigling D."/>
            <person name="Barry K."/>
            <person name="Lee J."/>
            <person name="Mihaltcheva S."/>
            <person name="LaButti K."/>
            <person name="Lipzen A."/>
            <person name="Waldron R."/>
            <person name="Moloney N.M."/>
            <person name="Sperisen C."/>
            <person name="Kredics L."/>
            <person name="Vagvoelgyi C."/>
            <person name="Patrignani A."/>
            <person name="Fitzpatrick D."/>
            <person name="Nagy I."/>
            <person name="Doyle S."/>
            <person name="Anderson J.B."/>
            <person name="Grigoriev I.V."/>
            <person name="Gueldener U."/>
            <person name="Muensterkoetter M."/>
            <person name="Nagy L.G."/>
        </authorList>
    </citation>
    <scope>NUCLEOTIDE SEQUENCE [LARGE SCALE GENOMIC DNA]</scope>
    <source>
        <strain evidence="4">C18/9</strain>
    </source>
</reference>
<feature type="compositionally biased region" description="Polar residues" evidence="1">
    <location>
        <begin position="900"/>
        <end position="917"/>
    </location>
</feature>
<dbReference type="Gene3D" id="2.60.40.150">
    <property type="entry name" value="C2 domain"/>
    <property type="match status" value="1"/>
</dbReference>
<keyword evidence="4" id="KW-1185">Reference proteome</keyword>
<dbReference type="InterPro" id="IPR000008">
    <property type="entry name" value="C2_dom"/>
</dbReference>
<dbReference type="SMART" id="SM00239">
    <property type="entry name" value="C2"/>
    <property type="match status" value="1"/>
</dbReference>
<accession>A0A284QUA6</accession>
<feature type="region of interest" description="Disordered" evidence="1">
    <location>
        <begin position="793"/>
        <end position="1110"/>
    </location>
</feature>
<dbReference type="GO" id="GO:0019290">
    <property type="term" value="P:siderophore biosynthetic process"/>
    <property type="evidence" value="ECO:0007669"/>
    <property type="project" value="InterPro"/>
</dbReference>
<dbReference type="InterPro" id="IPR022770">
    <property type="entry name" value="IucA/IucC-like_C"/>
</dbReference>
<dbReference type="GO" id="GO:0016881">
    <property type="term" value="F:acid-amino acid ligase activity"/>
    <property type="evidence" value="ECO:0007669"/>
    <property type="project" value="UniProtKB-ARBA"/>
</dbReference>
<feature type="compositionally biased region" description="Basic and acidic residues" evidence="1">
    <location>
        <begin position="1095"/>
        <end position="1110"/>
    </location>
</feature>
<name>A0A284QUA6_ARMOS</name>
<feature type="compositionally biased region" description="Pro residues" evidence="1">
    <location>
        <begin position="1063"/>
        <end position="1085"/>
    </location>
</feature>
<dbReference type="InterPro" id="IPR035892">
    <property type="entry name" value="C2_domain_sf"/>
</dbReference>
<dbReference type="Pfam" id="PF04183">
    <property type="entry name" value="IucA_IucC"/>
    <property type="match status" value="1"/>
</dbReference>
<organism evidence="3 4">
    <name type="scientific">Armillaria ostoyae</name>
    <name type="common">Armillaria root rot fungus</name>
    <dbReference type="NCBI Taxonomy" id="47428"/>
    <lineage>
        <taxon>Eukaryota</taxon>
        <taxon>Fungi</taxon>
        <taxon>Dikarya</taxon>
        <taxon>Basidiomycota</taxon>
        <taxon>Agaricomycotina</taxon>
        <taxon>Agaricomycetes</taxon>
        <taxon>Agaricomycetidae</taxon>
        <taxon>Agaricales</taxon>
        <taxon>Marasmiineae</taxon>
        <taxon>Physalacriaceae</taxon>
        <taxon>Armillaria</taxon>
    </lineage>
</organism>
<dbReference type="PROSITE" id="PS50004">
    <property type="entry name" value="C2"/>
    <property type="match status" value="1"/>
</dbReference>
<dbReference type="InterPro" id="IPR037455">
    <property type="entry name" value="LucA/IucC-like"/>
</dbReference>
<protein>
    <recommendedName>
        <fullName evidence="2">C2 domain-containing protein</fullName>
    </recommendedName>
</protein>
<sequence length="1124" mass="123830">MSSQSVNVVDDAVFAVSSRLLSCLVTESLLRAFYVPLRAHGDRATGILVVLSTTSLSEQSIINRVLQSRDIFAIVPLRNTPVLSNAEADKHGRSVGLVDPLDMLPEIYELTQNSNSNINNDLSRTVKETLVPPHWDLRPVKLAKIDHPLHLWRKFVKDMVVQDASIEEEILSSFYWQLASFKNPPACPTLSSAAIDWEQSLVAGHPTHPMHRARMIPLSLSDYDWYNPIIRFARVPRSRLDIQGPFDVMSFALAQKAAQRAGKMLTIDDTTVVVPIHEVQITNIIAKFQGVDILPPDINIRARGQASIRTLVIPESPRMALKLSVGVKISSSLRTISHFTADFGPRFSSEIVPKLAVDRGILSIEREPASAVYNGMDPEVAKHFTAIFRETYQPAHGECVIVCAALLEVGHKGVPAGVSAVEHVFHLDTYEKRVEFLERYIRLACEALLPPLIYNGVAFEAHAQNVLARFDIESGNLLGFVVRDLGGLRIHPATLAKSTGVDFDFLPGHCVVTSTTEEAYPKFYHTLIHNHLQRLIRLLGMHYNGCGWEILRRHLNSIIPADHELREVWLDPGSDTVSGKCLMRMRLQGLYRDMVFSPFPNLILYRPSNLETDCDVPDMSGDELGTLIIVILKARNLIDKHSFYKQDVYAQLIINGTTKKTEVDVKGGQHPVWDAEIRFPVMKGTADKFRKLELSCWSKEPRTDELLGQAKIDISETLKTGEFDDWVLLDIDGVQRGEVYLEITYYSNAPPPQTAPVKGPVRTPVAATLAPSGGGPLKRRPSKFPAADRLARPASYDQVPAALKPSVPGNRVSPRRDQNLPTPSAELRSSSHSPKGRDAALPSLPEEKIGRHSRIPSQPQIVPTSLRPGNGSAPNSRPPSDHLHPSSPPPTHTNFGYAAPTTNPYGSVTRPPSSLPATDQFHPTSPPPSIYPPSTPAPYGNTLDVASHQPPQGLYSGMHVPPNLPAPPKQHNPLWSDSETPMGPVLFPLPNVGPLVPPSSPTPANYEYNSHSPYPGAHNGYLQAQPNYRPQSASERSGLSDPYLIARYQSPLPLPPDVQNSKPTPPPPSPVLARPPPPSSTPGPDPARLQALRAAEAEATRRKEQEEKDLELARQLDLELNLAP</sequence>
<evidence type="ECO:0000259" key="2">
    <source>
        <dbReference type="PROSITE" id="PS50004"/>
    </source>
</evidence>
<gene>
    <name evidence="3" type="ORF">ARMOST_03386</name>
</gene>
<evidence type="ECO:0000313" key="4">
    <source>
        <dbReference type="Proteomes" id="UP000219338"/>
    </source>
</evidence>
<dbReference type="CDD" id="cd08681">
    <property type="entry name" value="C2_fungal_Inn1p-like"/>
    <property type="match status" value="1"/>
</dbReference>
<dbReference type="Pfam" id="PF06276">
    <property type="entry name" value="FhuF"/>
    <property type="match status" value="1"/>
</dbReference>
<dbReference type="EMBL" id="FUEG01000002">
    <property type="protein sequence ID" value="SJL00074.1"/>
    <property type="molecule type" value="Genomic_DNA"/>
</dbReference>
<feature type="compositionally biased region" description="Polar residues" evidence="1">
    <location>
        <begin position="1022"/>
        <end position="1037"/>
    </location>
</feature>
<dbReference type="InterPro" id="IPR007310">
    <property type="entry name" value="Aerobactin_biosyn_IucA/IucC_N"/>
</dbReference>
<evidence type="ECO:0000313" key="3">
    <source>
        <dbReference type="EMBL" id="SJL00074.1"/>
    </source>
</evidence>
<dbReference type="Gene3D" id="1.10.510.40">
    <property type="match status" value="1"/>
</dbReference>
<dbReference type="SUPFAM" id="SSF49562">
    <property type="entry name" value="C2 domain (Calcium/lipid-binding domain, CaLB)"/>
    <property type="match status" value="1"/>
</dbReference>
<dbReference type="OrthoDB" id="2117718at2759"/>
<dbReference type="InterPro" id="IPR037791">
    <property type="entry name" value="C2_fungal_Inn1"/>
</dbReference>
<dbReference type="PANTHER" id="PTHR34384">
    <property type="entry name" value="L-2,3-DIAMINOPROPANOATE--CITRATE LIGASE"/>
    <property type="match status" value="1"/>
</dbReference>
<feature type="domain" description="C2" evidence="2">
    <location>
        <begin position="606"/>
        <end position="727"/>
    </location>
</feature>
<dbReference type="Proteomes" id="UP000219338">
    <property type="component" value="Unassembled WGS sequence"/>
</dbReference>
<feature type="compositionally biased region" description="Pro residues" evidence="1">
    <location>
        <begin position="924"/>
        <end position="936"/>
    </location>
</feature>
<proteinExistence type="predicted"/>
<dbReference type="AlphaFoldDB" id="A0A284QUA6"/>
<dbReference type="Pfam" id="PF00168">
    <property type="entry name" value="C2"/>
    <property type="match status" value="1"/>
</dbReference>
<feature type="compositionally biased region" description="Polar residues" evidence="1">
    <location>
        <begin position="819"/>
        <end position="833"/>
    </location>
</feature>
<dbReference type="OMA" id="NAEADKH"/>
<dbReference type="PANTHER" id="PTHR34384:SF5">
    <property type="entry name" value="L-2,3-DIAMINOPROPANOATE--CITRATE LIGASE"/>
    <property type="match status" value="1"/>
</dbReference>
<evidence type="ECO:0000256" key="1">
    <source>
        <dbReference type="SAM" id="MobiDB-lite"/>
    </source>
</evidence>